<dbReference type="EMBL" id="KV441553">
    <property type="protein sequence ID" value="OAG04766.1"/>
    <property type="molecule type" value="Genomic_DNA"/>
</dbReference>
<dbReference type="AlphaFoldDB" id="A0A177CBQ6"/>
<organism evidence="3 4">
    <name type="scientific">Paraphaeosphaeria sporulosa</name>
    <dbReference type="NCBI Taxonomy" id="1460663"/>
    <lineage>
        <taxon>Eukaryota</taxon>
        <taxon>Fungi</taxon>
        <taxon>Dikarya</taxon>
        <taxon>Ascomycota</taxon>
        <taxon>Pezizomycotina</taxon>
        <taxon>Dothideomycetes</taxon>
        <taxon>Pleosporomycetidae</taxon>
        <taxon>Pleosporales</taxon>
        <taxon>Massarineae</taxon>
        <taxon>Didymosphaeriaceae</taxon>
        <taxon>Paraphaeosphaeria</taxon>
    </lineage>
</organism>
<name>A0A177CBQ6_9PLEO</name>
<dbReference type="GeneID" id="28759096"/>
<feature type="compositionally biased region" description="Basic and acidic residues" evidence="1">
    <location>
        <begin position="390"/>
        <end position="403"/>
    </location>
</feature>
<feature type="compositionally biased region" description="Pro residues" evidence="1">
    <location>
        <begin position="454"/>
        <end position="482"/>
    </location>
</feature>
<dbReference type="Proteomes" id="UP000077069">
    <property type="component" value="Unassembled WGS sequence"/>
</dbReference>
<sequence length="582" mass="63936">MAAGAMANSDELKRAETGLRIAQLKFKQALKREDSSWQLSPVSLESSTSFCNHIDAVLQRNTTDNVQTCKKWIAEHIASSRPRIALLGEYLVAVSKSIVVEQPAKSAKAARCRLAVLLVISDVLHADKFHRNNGATSGAIAVHLIPYIEKLAELAALAVPGKNSLAGHKLKAVFNSLAATACISAGDFESIRERVDEGVAVAQGATPQLKRTHALPDWFGDRSVPWHELSASHMVEPLLKNPDRPIPTNAINATRFDQKQPSERTRKLLDNYFENIDLHYVPTADNPTGETKKYKLWLDSMGQLVKQNKETGEVVTVCNGYGWSTQFCQQMQANGIPDRVTELREEYSEKSARELRESRWRSDVHGYGPDLRSPRRRFSYSSEKSNGRPSRFEDRGRPSQDNHNRKRPHDRQSRWNDNQSGFPDPMPNRSAPAAQPRGSNAPNAYPNMSMPQQVFPPPPPPPPPHHAAGFVPPPPPPPPPGQFPGYPMQGFPPPPPPPQHFHGAGGPPPPPPPPNFQGPFHGAPPNAGDFQNNAYQFGLNTPPYHANRGGYAGQTQGNPRGGFQGGQRGGFRGGFQGQARGQ</sequence>
<dbReference type="InterPro" id="IPR006569">
    <property type="entry name" value="CID_dom"/>
</dbReference>
<accession>A0A177CBQ6</accession>
<feature type="compositionally biased region" description="Basic and acidic residues" evidence="1">
    <location>
        <begin position="352"/>
        <end position="364"/>
    </location>
</feature>
<evidence type="ECO:0000256" key="1">
    <source>
        <dbReference type="SAM" id="MobiDB-lite"/>
    </source>
</evidence>
<feature type="region of interest" description="Disordered" evidence="1">
    <location>
        <begin position="352"/>
        <end position="582"/>
    </location>
</feature>
<proteinExistence type="predicted"/>
<dbReference type="InterPro" id="IPR008942">
    <property type="entry name" value="ENTH_VHS"/>
</dbReference>
<evidence type="ECO:0000313" key="4">
    <source>
        <dbReference type="Proteomes" id="UP000077069"/>
    </source>
</evidence>
<dbReference type="InterPro" id="IPR051661">
    <property type="entry name" value="Actin_filament_regulator"/>
</dbReference>
<evidence type="ECO:0000313" key="3">
    <source>
        <dbReference type="EMBL" id="OAG04766.1"/>
    </source>
</evidence>
<feature type="compositionally biased region" description="Pro residues" evidence="1">
    <location>
        <begin position="506"/>
        <end position="516"/>
    </location>
</feature>
<dbReference type="PANTHER" id="PTHR47102:SF2">
    <property type="entry name" value="PROTEIN BNI1"/>
    <property type="match status" value="1"/>
</dbReference>
<dbReference type="STRING" id="1460663.A0A177CBQ6"/>
<dbReference type="Gene3D" id="1.25.40.90">
    <property type="match status" value="1"/>
</dbReference>
<dbReference type="Pfam" id="PF04818">
    <property type="entry name" value="CID"/>
    <property type="match status" value="1"/>
</dbReference>
<dbReference type="PANTHER" id="PTHR47102">
    <property type="entry name" value="PROTEIN BNI1"/>
    <property type="match status" value="1"/>
</dbReference>
<dbReference type="RefSeq" id="XP_018035131.1">
    <property type="nucleotide sequence ID" value="XM_018175610.1"/>
</dbReference>
<feature type="compositionally biased region" description="Gly residues" evidence="1">
    <location>
        <begin position="559"/>
        <end position="576"/>
    </location>
</feature>
<feature type="compositionally biased region" description="Polar residues" evidence="1">
    <location>
        <begin position="529"/>
        <end position="539"/>
    </location>
</feature>
<dbReference type="InParanoid" id="A0A177CBQ6"/>
<gene>
    <name evidence="3" type="ORF">CC84DRAFT_1121439</name>
</gene>
<feature type="compositionally biased region" description="Pro residues" evidence="1">
    <location>
        <begin position="490"/>
        <end position="499"/>
    </location>
</feature>
<protein>
    <recommendedName>
        <fullName evidence="2">CID domain-containing protein</fullName>
    </recommendedName>
</protein>
<reference evidence="3 4" key="1">
    <citation type="submission" date="2016-05" db="EMBL/GenBank/DDBJ databases">
        <title>Comparative analysis of secretome profiles of manganese(II)-oxidizing ascomycete fungi.</title>
        <authorList>
            <consortium name="DOE Joint Genome Institute"/>
            <person name="Zeiner C.A."/>
            <person name="Purvine S.O."/>
            <person name="Zink E.M."/>
            <person name="Wu S."/>
            <person name="Pasa-Tolic L."/>
            <person name="Chaput D.L."/>
            <person name="Haridas S."/>
            <person name="Grigoriev I.V."/>
            <person name="Santelli C.M."/>
            <person name="Hansel C.M."/>
        </authorList>
    </citation>
    <scope>NUCLEOTIDE SEQUENCE [LARGE SCALE GENOMIC DNA]</scope>
    <source>
        <strain evidence="3 4">AP3s5-JAC2a</strain>
    </source>
</reference>
<keyword evidence="4" id="KW-1185">Reference proteome</keyword>
<dbReference type="PROSITE" id="PS51391">
    <property type="entry name" value="CID"/>
    <property type="match status" value="1"/>
</dbReference>
<evidence type="ECO:0000259" key="2">
    <source>
        <dbReference type="PROSITE" id="PS51391"/>
    </source>
</evidence>
<feature type="domain" description="CID" evidence="2">
    <location>
        <begin position="42"/>
        <end position="199"/>
    </location>
</feature>
<dbReference type="OrthoDB" id="21470at2759"/>
<feature type="compositionally biased region" description="Polar residues" evidence="1">
    <location>
        <begin position="379"/>
        <end position="388"/>
    </location>
</feature>
<feature type="non-terminal residue" evidence="3">
    <location>
        <position position="582"/>
    </location>
</feature>